<dbReference type="Proteomes" id="UP000761264">
    <property type="component" value="Unassembled WGS sequence"/>
</dbReference>
<keyword evidence="2" id="KW-0238">DNA-binding</keyword>
<sequence length="227" mass="24913">MKVLYADDHWITRSAARHLIDRLESGSELLEAADFRQALDMASANPDLDLILLDLLMPGMKRFEGLRAIRECLPQVPVVVMSAIEDRDEILRCIEAGAMGYIPKSSQSEEVESALQTVLAGGVAFPRRLLEQRSPAKKQTVHAFGKDKSLEDVSSALTKRQLQVYKLLGQGMSNAQVAEALGLSEHTVRVHVSAIVKRLNLDSRTQAAISAAAQAQTIDEEAEMASY</sequence>
<gene>
    <name evidence="6" type="ORF">HBA54_21400</name>
</gene>
<name>A0A967KD08_9PROT</name>
<accession>A0A967KD08</accession>
<evidence type="ECO:0000313" key="6">
    <source>
        <dbReference type="EMBL" id="NIA71159.1"/>
    </source>
</evidence>
<feature type="domain" description="Response regulatory" evidence="5">
    <location>
        <begin position="2"/>
        <end position="119"/>
    </location>
</feature>
<dbReference type="InterPro" id="IPR058245">
    <property type="entry name" value="NreC/VraR/RcsB-like_REC"/>
</dbReference>
<evidence type="ECO:0000256" key="3">
    <source>
        <dbReference type="PROSITE-ProRule" id="PRU00169"/>
    </source>
</evidence>
<dbReference type="InterPro" id="IPR001789">
    <property type="entry name" value="Sig_transdc_resp-reg_receiver"/>
</dbReference>
<dbReference type="CDD" id="cd06170">
    <property type="entry name" value="LuxR_C_like"/>
    <property type="match status" value="1"/>
</dbReference>
<dbReference type="SUPFAM" id="SSF46894">
    <property type="entry name" value="C-terminal effector domain of the bipartite response regulators"/>
    <property type="match status" value="1"/>
</dbReference>
<dbReference type="AlphaFoldDB" id="A0A967KD08"/>
<dbReference type="CDD" id="cd17535">
    <property type="entry name" value="REC_NarL-like"/>
    <property type="match status" value="1"/>
</dbReference>
<dbReference type="PROSITE" id="PS00622">
    <property type="entry name" value="HTH_LUXR_1"/>
    <property type="match status" value="1"/>
</dbReference>
<dbReference type="InterPro" id="IPR051015">
    <property type="entry name" value="EvgA-like"/>
</dbReference>
<organism evidence="6 7">
    <name type="scientific">Pelagibius litoralis</name>
    <dbReference type="NCBI Taxonomy" id="374515"/>
    <lineage>
        <taxon>Bacteria</taxon>
        <taxon>Pseudomonadati</taxon>
        <taxon>Pseudomonadota</taxon>
        <taxon>Alphaproteobacteria</taxon>
        <taxon>Rhodospirillales</taxon>
        <taxon>Rhodovibrionaceae</taxon>
        <taxon>Pelagibius</taxon>
    </lineage>
</organism>
<reference evidence="6" key="1">
    <citation type="submission" date="2020-03" db="EMBL/GenBank/DDBJ databases">
        <title>Genome of Pelagibius litoralis DSM 21314T.</title>
        <authorList>
            <person name="Wang G."/>
        </authorList>
    </citation>
    <scope>NUCLEOTIDE SEQUENCE</scope>
    <source>
        <strain evidence="6">DSM 21314</strain>
    </source>
</reference>
<dbReference type="PANTHER" id="PTHR45566">
    <property type="entry name" value="HTH-TYPE TRANSCRIPTIONAL REGULATOR YHJB-RELATED"/>
    <property type="match status" value="1"/>
</dbReference>
<dbReference type="PROSITE" id="PS50110">
    <property type="entry name" value="RESPONSE_REGULATORY"/>
    <property type="match status" value="1"/>
</dbReference>
<dbReference type="InterPro" id="IPR016032">
    <property type="entry name" value="Sig_transdc_resp-reg_C-effctor"/>
</dbReference>
<dbReference type="RefSeq" id="WP_167228497.1">
    <property type="nucleotide sequence ID" value="NZ_JAAQPH010000019.1"/>
</dbReference>
<comment type="caution">
    <text evidence="6">The sequence shown here is derived from an EMBL/GenBank/DDBJ whole genome shotgun (WGS) entry which is preliminary data.</text>
</comment>
<dbReference type="Gene3D" id="3.40.50.2300">
    <property type="match status" value="1"/>
</dbReference>
<keyword evidence="7" id="KW-1185">Reference proteome</keyword>
<dbReference type="GO" id="GO:0006355">
    <property type="term" value="P:regulation of DNA-templated transcription"/>
    <property type="evidence" value="ECO:0007669"/>
    <property type="project" value="InterPro"/>
</dbReference>
<feature type="domain" description="HTH luxR-type" evidence="4">
    <location>
        <begin position="150"/>
        <end position="215"/>
    </location>
</feature>
<evidence type="ECO:0000256" key="1">
    <source>
        <dbReference type="ARBA" id="ARBA00022553"/>
    </source>
</evidence>
<dbReference type="SMART" id="SM00421">
    <property type="entry name" value="HTH_LUXR"/>
    <property type="match status" value="1"/>
</dbReference>
<dbReference type="GO" id="GO:0003677">
    <property type="term" value="F:DNA binding"/>
    <property type="evidence" value="ECO:0007669"/>
    <property type="project" value="UniProtKB-KW"/>
</dbReference>
<evidence type="ECO:0000313" key="7">
    <source>
        <dbReference type="Proteomes" id="UP000761264"/>
    </source>
</evidence>
<keyword evidence="1 3" id="KW-0597">Phosphoprotein</keyword>
<dbReference type="GO" id="GO:0000160">
    <property type="term" value="P:phosphorelay signal transduction system"/>
    <property type="evidence" value="ECO:0007669"/>
    <property type="project" value="InterPro"/>
</dbReference>
<evidence type="ECO:0000259" key="4">
    <source>
        <dbReference type="PROSITE" id="PS50043"/>
    </source>
</evidence>
<dbReference type="Pfam" id="PF00072">
    <property type="entry name" value="Response_reg"/>
    <property type="match status" value="1"/>
</dbReference>
<dbReference type="InterPro" id="IPR011006">
    <property type="entry name" value="CheY-like_superfamily"/>
</dbReference>
<protein>
    <submittedName>
        <fullName evidence="6">Response regulator transcription factor</fullName>
    </submittedName>
</protein>
<dbReference type="SMART" id="SM00448">
    <property type="entry name" value="REC"/>
    <property type="match status" value="1"/>
</dbReference>
<evidence type="ECO:0000256" key="2">
    <source>
        <dbReference type="ARBA" id="ARBA00023125"/>
    </source>
</evidence>
<dbReference type="Pfam" id="PF00196">
    <property type="entry name" value="GerE"/>
    <property type="match status" value="1"/>
</dbReference>
<feature type="modified residue" description="4-aspartylphosphate" evidence="3">
    <location>
        <position position="54"/>
    </location>
</feature>
<dbReference type="SUPFAM" id="SSF52172">
    <property type="entry name" value="CheY-like"/>
    <property type="match status" value="1"/>
</dbReference>
<evidence type="ECO:0000259" key="5">
    <source>
        <dbReference type="PROSITE" id="PS50110"/>
    </source>
</evidence>
<dbReference type="PROSITE" id="PS50043">
    <property type="entry name" value="HTH_LUXR_2"/>
    <property type="match status" value="1"/>
</dbReference>
<dbReference type="PRINTS" id="PR00038">
    <property type="entry name" value="HTHLUXR"/>
</dbReference>
<dbReference type="PANTHER" id="PTHR45566:SF1">
    <property type="entry name" value="HTH-TYPE TRANSCRIPTIONAL REGULATOR YHJB-RELATED"/>
    <property type="match status" value="1"/>
</dbReference>
<proteinExistence type="predicted"/>
<dbReference type="EMBL" id="JAAQPH010000019">
    <property type="protein sequence ID" value="NIA71159.1"/>
    <property type="molecule type" value="Genomic_DNA"/>
</dbReference>
<dbReference type="InterPro" id="IPR000792">
    <property type="entry name" value="Tscrpt_reg_LuxR_C"/>
</dbReference>